<protein>
    <submittedName>
        <fullName evidence="1">Uncharacterized protein</fullName>
    </submittedName>
</protein>
<evidence type="ECO:0000313" key="2">
    <source>
        <dbReference type="Proteomes" id="UP000000238"/>
    </source>
</evidence>
<keyword evidence="2" id="KW-1185">Reference proteome</keyword>
<evidence type="ECO:0000313" key="1">
    <source>
        <dbReference type="EMBL" id="ABC27054.1"/>
    </source>
</evidence>
<dbReference type="Proteomes" id="UP000000238">
    <property type="component" value="Chromosome"/>
</dbReference>
<dbReference type="HOGENOM" id="CLU_958987_0_0_6"/>
<name>Q2SQM0_HAHCH</name>
<gene>
    <name evidence="1" type="ordered locus">HCH_00135</name>
</gene>
<proteinExistence type="predicted"/>
<organism evidence="1 2">
    <name type="scientific">Hahella chejuensis (strain KCTC 2396)</name>
    <dbReference type="NCBI Taxonomy" id="349521"/>
    <lineage>
        <taxon>Bacteria</taxon>
        <taxon>Pseudomonadati</taxon>
        <taxon>Pseudomonadota</taxon>
        <taxon>Gammaproteobacteria</taxon>
        <taxon>Oceanospirillales</taxon>
        <taxon>Hahellaceae</taxon>
        <taxon>Hahella</taxon>
    </lineage>
</organism>
<sequence>MNPTRAELKISVARLIETAYSTDKGLTAKIVRSKGSFKLAVDQDGKATLSGSAGVLTFSGDPALKAIGARVKWVSITFANGEGNLIKYNATFSIGLISLSVGGSFDIEELITSCSGLLCRAAKAMQQRNHAYDEQLRNIMGELSMKIWGLILCLLATGCASVGPLDPLYPNYRLYAEAVDANALSADYPLYFSRRVVDQVTGDQAAFAQLGFKAYMLREHSHSAAVGEDSGCLTVNGYGIGGEPLTFYLAYVQEGAEWLIDDVNVVFLEPEQAFSAAAKCPEETRVDAKG</sequence>
<dbReference type="AlphaFoldDB" id="Q2SQM0"/>
<dbReference type="KEGG" id="hch:HCH_00135"/>
<dbReference type="eggNOG" id="ENOG5033GXT">
    <property type="taxonomic scope" value="Bacteria"/>
</dbReference>
<dbReference type="RefSeq" id="WP_011394131.1">
    <property type="nucleotide sequence ID" value="NC_007645.1"/>
</dbReference>
<accession>Q2SQM0</accession>
<reference evidence="1 2" key="1">
    <citation type="journal article" date="2005" name="Nucleic Acids Res.">
        <title>Genomic blueprint of Hahella chejuensis, a marine microbe producing an algicidal agent.</title>
        <authorList>
            <person name="Jeong H."/>
            <person name="Yim J.H."/>
            <person name="Lee C."/>
            <person name="Choi S.-H."/>
            <person name="Park Y.K."/>
            <person name="Yoon S.H."/>
            <person name="Hur C.-G."/>
            <person name="Kang H.-Y."/>
            <person name="Kim D."/>
            <person name="Lee H.H."/>
            <person name="Park K.H."/>
            <person name="Park S.-H."/>
            <person name="Park H.-S."/>
            <person name="Lee H.K."/>
            <person name="Oh T.K."/>
            <person name="Kim J.F."/>
        </authorList>
    </citation>
    <scope>NUCLEOTIDE SEQUENCE [LARGE SCALE GENOMIC DNA]</scope>
    <source>
        <strain evidence="1 2">KCTC 2396</strain>
    </source>
</reference>
<dbReference type="EMBL" id="CP000155">
    <property type="protein sequence ID" value="ABC27054.1"/>
    <property type="molecule type" value="Genomic_DNA"/>
</dbReference>